<dbReference type="OrthoDB" id="6235567at2759"/>
<feature type="region of interest" description="Disordered" evidence="1">
    <location>
        <begin position="769"/>
        <end position="789"/>
    </location>
</feature>
<feature type="compositionally biased region" description="Basic and acidic residues" evidence="1">
    <location>
        <begin position="1531"/>
        <end position="1550"/>
    </location>
</feature>
<evidence type="ECO:0000313" key="2">
    <source>
        <dbReference type="EMBL" id="VDD76570.1"/>
    </source>
</evidence>
<dbReference type="Proteomes" id="UP000267029">
    <property type="component" value="Unassembled WGS sequence"/>
</dbReference>
<evidence type="ECO:0000256" key="1">
    <source>
        <dbReference type="SAM" id="MobiDB-lite"/>
    </source>
</evidence>
<reference evidence="2 3" key="1">
    <citation type="submission" date="2018-10" db="EMBL/GenBank/DDBJ databases">
        <authorList>
            <consortium name="Pathogen Informatics"/>
        </authorList>
    </citation>
    <scope>NUCLEOTIDE SEQUENCE [LARGE SCALE GENOMIC DNA]</scope>
</reference>
<feature type="region of interest" description="Disordered" evidence="1">
    <location>
        <begin position="1485"/>
        <end position="1550"/>
    </location>
</feature>
<dbReference type="WBParaSite" id="MCU_008955-RA">
    <property type="protein sequence ID" value="MCU_008955-RA"/>
    <property type="gene ID" value="MCU_008955"/>
</dbReference>
<organism evidence="4">
    <name type="scientific">Mesocestoides corti</name>
    <name type="common">Flatworm</name>
    <dbReference type="NCBI Taxonomy" id="53468"/>
    <lineage>
        <taxon>Eukaryota</taxon>
        <taxon>Metazoa</taxon>
        <taxon>Spiralia</taxon>
        <taxon>Lophotrochozoa</taxon>
        <taxon>Platyhelminthes</taxon>
        <taxon>Cestoda</taxon>
        <taxon>Eucestoda</taxon>
        <taxon>Cyclophyllidea</taxon>
        <taxon>Mesocestoididae</taxon>
        <taxon>Mesocestoides</taxon>
    </lineage>
</organism>
<accession>A0A0R3U6Y3</accession>
<sequence length="1550" mass="174878">MICVSYVCSIHVSELRDTSAFKSCASFTLPNRSEFDWVAQVSFFDPSKPREPLPYVNIREAFRGEKVTLSCAHTRRHSKIIWFLSKTSPDNPDALADGLIALPKNECFGQRFYEHEVFGVEALEVVAQPGTIGFITCAEDTGEASGKYAWIRRATYLILLHQPAKAVARVDFFALSTRSCEAAQEAISERNIALDNDNASLAFTLSETKCTGALQPWECIQISEEGSGHNWRRSIVRKFRTGFIPTGPLEPFVRLRFERVSVGAIFEFVSNQATLEARRGKEVFVGSRRIRLGQFTFTQDNLCVQARTGGRIFDWVILEPYLGYAELSGGIRLPFDEPLKPGAAKYVDGVQVRPESAELFKSVYLEQALSPDSVLERITKSNLAEPRMQHGRSQSEDCGAPVITYGQEYLTAAHPKLCKRHNTNFTITVTNAVAHLTRRSARAMVVKVVALLANQLGISFFYELRLIEKTIVSGSVKFKLLLLVQLTRKSLHLTDGKLSYDVDVAVTMPRPDEAKVIPSRLTMQFRDAATVVTIGFVLAGEQQLRGKEMTLSTAFNAGLDLITRVATASSCLDCFISVNVDRRGAHAPSPKWAEEAGRVTPIRPPINSRVTPLQGLRAVAHGDRWFKAVRSLKLTWQASESRPLEQVLEGLIERLRLRLRAKNVTVIFANFWPVCPPGHRLAVVKPPMCLPCPPGTRAVPYIINKAGTYAPATTKSDLDGPFAYLCDVCPRGTYQSEPGQLHCVSCSNNPAPVYCDDAVPAAPIGLSSHLGGSPSSSKPGSKPTLAMPHRTSLPSTAGLSTICLCLVGLLVGVVYFYLESIGFMLVGIARAPYSELSNVSAAWRRRQTRSQSEIRRLQEQHPEVDFGAVVRDGLCAAEIRRLRTEYPQVNWDEILCEAEVQKLRELYPFIRWDSILCEEAPQFLRARYPRIDWDRVIRDEVCEKEIRRLREDYTDVTWSEILCDGKIRHLRIKYPCLNWDQMVCEERIRRLKRAFPRVNFDSLIREEVSEAEIGRMKTMYPEVDWGSVISEEKVLWARARHPMVNWANIVSEEKVRRLKTLYPHIDWANVVRKQLHEDEVERLKARFSNQDWQRVLRGDDLKFRVSRKAAVHKLTSLNSNIAWEDIVTADLCDGEIQRLREEYAFLDWEAITETLSTPAAVASTSIAGQSASGNSLELLPCLELLFPCIDWSSIVEQKWCEKELKRLRSAYSCINWDHVLSDRVVQSVLRIDDDATPTDLEEGACPKRVSSTSLIVRLRTSYPPVNWPALLQDGLEETNVQRMQILHPHINWAAVFHGSTVKAMDCVEAGSGSQEETTGPPSDPISHLQGNYPFIDWGSILHGGLSEDGMTRIKHSFPYINWRYLESDEAFSRIIASEVSNLGPSDEQVVGCALKCDDSTLSTTPAFVSHLHSVYPGVHWSSFVPYNAGLGELTTLAPNFPFIDWDYLVEKELRRETAVSEIARLRREYPHVNWDRVIAKETRRHARHKERMRRDSEKARTVTVSDLPLQRPGEAIGALRNDKVRRRRLRDKPSRRERGDGTNEQTPSEH</sequence>
<evidence type="ECO:0000313" key="3">
    <source>
        <dbReference type="Proteomes" id="UP000267029"/>
    </source>
</evidence>
<protein>
    <submittedName>
        <fullName evidence="4">Ephrin_rec_like domain-containing protein</fullName>
    </submittedName>
</protein>
<evidence type="ECO:0000313" key="4">
    <source>
        <dbReference type="WBParaSite" id="MCU_008955-RA"/>
    </source>
</evidence>
<dbReference type="EMBL" id="UXSR01000439">
    <property type="protein sequence ID" value="VDD76570.1"/>
    <property type="molecule type" value="Genomic_DNA"/>
</dbReference>
<reference evidence="4" key="2">
    <citation type="submission" date="2019-11" db="UniProtKB">
        <authorList>
            <consortium name="WormBaseParasite"/>
        </authorList>
    </citation>
    <scope>IDENTIFICATION</scope>
</reference>
<feature type="compositionally biased region" description="Low complexity" evidence="1">
    <location>
        <begin position="769"/>
        <end position="783"/>
    </location>
</feature>
<proteinExistence type="predicted"/>
<gene>
    <name evidence="2" type="ORF">MCOS_LOCUS2573</name>
</gene>
<keyword evidence="3" id="KW-1185">Reference proteome</keyword>
<name>A0A0R3U6Y3_MESCO</name>